<accession>A0AAD4PPZ4</accession>
<dbReference type="PROSITE" id="PS51160">
    <property type="entry name" value="ACYLPHOSPHATASE_3"/>
    <property type="match status" value="1"/>
</dbReference>
<proteinExistence type="inferred from homology"/>
<dbReference type="SUPFAM" id="SSF54975">
    <property type="entry name" value="Acylphosphatase/BLUF domain-like"/>
    <property type="match status" value="1"/>
</dbReference>
<dbReference type="Gene3D" id="3.30.70.100">
    <property type="match status" value="1"/>
</dbReference>
<dbReference type="EMBL" id="JAJJHW010000095">
    <property type="protein sequence ID" value="KAH8387146.1"/>
    <property type="molecule type" value="Genomic_DNA"/>
</dbReference>
<dbReference type="Proteomes" id="UP001200034">
    <property type="component" value="Unassembled WGS sequence"/>
</dbReference>
<comment type="caution">
    <text evidence="1">Lacks conserved residue(s) required for the propagation of feature annotation.</text>
</comment>
<dbReference type="InterPro" id="IPR001792">
    <property type="entry name" value="Acylphosphatase-like_dom"/>
</dbReference>
<gene>
    <name evidence="4" type="ORF">KR093_005046</name>
</gene>
<evidence type="ECO:0000256" key="1">
    <source>
        <dbReference type="PROSITE-ProRule" id="PRU00520"/>
    </source>
</evidence>
<evidence type="ECO:0000313" key="5">
    <source>
        <dbReference type="Proteomes" id="UP001200034"/>
    </source>
</evidence>
<evidence type="ECO:0000313" key="4">
    <source>
        <dbReference type="EMBL" id="KAH8387146.1"/>
    </source>
</evidence>
<keyword evidence="5" id="KW-1185">Reference proteome</keyword>
<protein>
    <recommendedName>
        <fullName evidence="3">Acylphosphatase-like domain-containing protein</fullName>
    </recommendedName>
</protein>
<comment type="similarity">
    <text evidence="2">Belongs to the acylphosphatase family.</text>
</comment>
<dbReference type="InterPro" id="IPR036046">
    <property type="entry name" value="Acylphosphatase-like_dom_sf"/>
</dbReference>
<evidence type="ECO:0000256" key="2">
    <source>
        <dbReference type="RuleBase" id="RU004168"/>
    </source>
</evidence>
<reference evidence="4" key="1">
    <citation type="journal article" date="2021" name="Mol. Ecol. Resour.">
        <title>Phylogenomic analyses of the genus Drosophila reveals genomic signals of climate adaptation.</title>
        <authorList>
            <person name="Li F."/>
            <person name="Rane R.V."/>
            <person name="Luria V."/>
            <person name="Xiong Z."/>
            <person name="Chen J."/>
            <person name="Li Z."/>
            <person name="Catullo R.A."/>
            <person name="Griffin P.C."/>
            <person name="Schiffer M."/>
            <person name="Pearce S."/>
            <person name="Lee S.F."/>
            <person name="McElroy K."/>
            <person name="Stocker A."/>
            <person name="Shirriffs J."/>
            <person name="Cockerell F."/>
            <person name="Coppin C."/>
            <person name="Sgro C.M."/>
            <person name="Karger A."/>
            <person name="Cain J.W."/>
            <person name="Weber J.A."/>
            <person name="Santpere G."/>
            <person name="Kirschner M.W."/>
            <person name="Hoffmann A.A."/>
            <person name="Oakeshott J.G."/>
            <person name="Zhang G."/>
        </authorList>
    </citation>
    <scope>NUCLEOTIDE SEQUENCE</scope>
    <source>
        <strain evidence="4">BGI-SZ-2011g</strain>
    </source>
</reference>
<comment type="caution">
    <text evidence="4">The sequence shown here is derived from an EMBL/GenBank/DDBJ whole genome shotgun (WGS) entry which is preliminary data.</text>
</comment>
<organism evidence="4 5">
    <name type="scientific">Drosophila rubida</name>
    <dbReference type="NCBI Taxonomy" id="30044"/>
    <lineage>
        <taxon>Eukaryota</taxon>
        <taxon>Metazoa</taxon>
        <taxon>Ecdysozoa</taxon>
        <taxon>Arthropoda</taxon>
        <taxon>Hexapoda</taxon>
        <taxon>Insecta</taxon>
        <taxon>Pterygota</taxon>
        <taxon>Neoptera</taxon>
        <taxon>Endopterygota</taxon>
        <taxon>Diptera</taxon>
        <taxon>Brachycera</taxon>
        <taxon>Muscomorpha</taxon>
        <taxon>Ephydroidea</taxon>
        <taxon>Drosophilidae</taxon>
        <taxon>Drosophila</taxon>
    </lineage>
</organism>
<evidence type="ECO:0000259" key="3">
    <source>
        <dbReference type="PROSITE" id="PS51160"/>
    </source>
</evidence>
<feature type="domain" description="Acylphosphatase-like" evidence="3">
    <location>
        <begin position="12"/>
        <end position="102"/>
    </location>
</feature>
<sequence length="102" mass="11430">MATAQEKPTIMACDFDISGKLPKEAFEMFAVAQAKLLGLRGYITKVSEEHYRGVLQGEGKVIEAFKNLMASAAEYVAAIKEFIVKNLKVISDYTYDTFELRK</sequence>
<dbReference type="Pfam" id="PF00708">
    <property type="entry name" value="Acylphosphatase"/>
    <property type="match status" value="1"/>
</dbReference>
<dbReference type="AlphaFoldDB" id="A0AAD4PPZ4"/>
<name>A0AAD4PPZ4_9MUSC</name>